<dbReference type="AlphaFoldDB" id="A0A8T4H279"/>
<reference evidence="1" key="1">
    <citation type="submission" date="2021-03" db="EMBL/GenBank/DDBJ databases">
        <title>Genomic Encyclopedia of Type Strains, Phase IV (KMG-IV): sequencing the most valuable type-strain genomes for metagenomic binning, comparative biology and taxonomic classification.</title>
        <authorList>
            <person name="Goeker M."/>
        </authorList>
    </citation>
    <scope>NUCLEOTIDE SEQUENCE</scope>
    <source>
        <strain evidence="1">DSM 26232</strain>
    </source>
</reference>
<proteinExistence type="predicted"/>
<dbReference type="OrthoDB" id="350726at2157"/>
<dbReference type="RefSeq" id="WP_209492278.1">
    <property type="nucleotide sequence ID" value="NZ_JAGGLC010000005.1"/>
</dbReference>
<gene>
    <name evidence="1" type="ORF">J2753_002434</name>
</gene>
<sequence length="67" mass="7555">MVRHDTATCPDCDSLLWFGTKSEGNGWAVYYECTACGFERRAGRIAMADVDDRDAVWERAEGMGEQF</sequence>
<evidence type="ECO:0000313" key="1">
    <source>
        <dbReference type="EMBL" id="MBP1987924.1"/>
    </source>
</evidence>
<evidence type="ECO:0000313" key="2">
    <source>
        <dbReference type="Proteomes" id="UP000823736"/>
    </source>
</evidence>
<dbReference type="Proteomes" id="UP000823736">
    <property type="component" value="Unassembled WGS sequence"/>
</dbReference>
<dbReference type="EMBL" id="JAGGLC010000005">
    <property type="protein sequence ID" value="MBP1987924.1"/>
    <property type="molecule type" value="Genomic_DNA"/>
</dbReference>
<comment type="caution">
    <text evidence="1">The sequence shown here is derived from an EMBL/GenBank/DDBJ whole genome shotgun (WGS) entry which is preliminary data.</text>
</comment>
<keyword evidence="2" id="KW-1185">Reference proteome</keyword>
<organism evidence="1 2">
    <name type="scientific">Halolamina salifodinae</name>
    <dbReference type="NCBI Taxonomy" id="1202767"/>
    <lineage>
        <taxon>Archaea</taxon>
        <taxon>Methanobacteriati</taxon>
        <taxon>Methanobacteriota</taxon>
        <taxon>Stenosarchaea group</taxon>
        <taxon>Halobacteria</taxon>
        <taxon>Halobacteriales</taxon>
        <taxon>Haloferacaceae</taxon>
    </lineage>
</organism>
<accession>A0A8T4H279</accession>
<name>A0A8T4H279_9EURY</name>
<protein>
    <submittedName>
        <fullName evidence="1">RNase P subunit RPR2</fullName>
    </submittedName>
</protein>